<name>A0A830GUM3_9CREN</name>
<protein>
    <submittedName>
        <fullName evidence="1">Uncharacterized protein</fullName>
    </submittedName>
</protein>
<accession>A0A830GUM3</accession>
<dbReference type="RefSeq" id="WP_188595884.1">
    <property type="nucleotide sequence ID" value="NZ_BMNL01000001.1"/>
</dbReference>
<evidence type="ECO:0000313" key="1">
    <source>
        <dbReference type="EMBL" id="GGP19864.1"/>
    </source>
</evidence>
<comment type="caution">
    <text evidence="1">The sequence shown here is derived from an EMBL/GenBank/DDBJ whole genome shotgun (WGS) entry which is preliminary data.</text>
</comment>
<reference evidence="1" key="1">
    <citation type="journal article" date="2014" name="Int. J. Syst. Evol. Microbiol.">
        <title>Complete genome sequence of Corynebacterium casei LMG S-19264T (=DSM 44701T), isolated from a smear-ripened cheese.</title>
        <authorList>
            <consortium name="US DOE Joint Genome Institute (JGI-PGF)"/>
            <person name="Walter F."/>
            <person name="Albersmeier A."/>
            <person name="Kalinowski J."/>
            <person name="Ruckert C."/>
        </authorList>
    </citation>
    <scope>NUCLEOTIDE SEQUENCE</scope>
    <source>
        <strain evidence="1">JCM 10088</strain>
    </source>
</reference>
<dbReference type="AlphaFoldDB" id="A0A830GUM3"/>
<reference evidence="1" key="2">
    <citation type="submission" date="2020-09" db="EMBL/GenBank/DDBJ databases">
        <authorList>
            <person name="Sun Q."/>
            <person name="Ohkuma M."/>
        </authorList>
    </citation>
    <scope>NUCLEOTIDE SEQUENCE</scope>
    <source>
        <strain evidence="1">JCM 10088</strain>
    </source>
</reference>
<organism evidence="1 2">
    <name type="scientific">Thermocladium modestius</name>
    <dbReference type="NCBI Taxonomy" id="62609"/>
    <lineage>
        <taxon>Archaea</taxon>
        <taxon>Thermoproteota</taxon>
        <taxon>Thermoprotei</taxon>
        <taxon>Thermoproteales</taxon>
        <taxon>Thermoproteaceae</taxon>
        <taxon>Thermocladium</taxon>
    </lineage>
</organism>
<proteinExistence type="predicted"/>
<keyword evidence="2" id="KW-1185">Reference proteome</keyword>
<dbReference type="Proteomes" id="UP000610960">
    <property type="component" value="Unassembled WGS sequence"/>
</dbReference>
<gene>
    <name evidence="1" type="ORF">GCM10007981_05270</name>
</gene>
<evidence type="ECO:0000313" key="2">
    <source>
        <dbReference type="Proteomes" id="UP000610960"/>
    </source>
</evidence>
<dbReference type="EMBL" id="BMNL01000001">
    <property type="protein sequence ID" value="GGP19864.1"/>
    <property type="molecule type" value="Genomic_DNA"/>
</dbReference>
<sequence length="284" mass="30862">MITLIVGSPHFPEPRGLTWRRGPGCTGVGVNHPLNDLERAVLYRLGEAMGSPQGHVSLDVDFRDFIDNCVGDGCLQLRLAVDSGSEASIDRCSSYSLTPIEPAATVVGMALAAAFRDVEVEIYSDLYMDYLDVINALRLSRTGDLRIFTNAFHEESLYWVDEAYIPNVGIPSIHEFNGRFKAKMQFINRNEYKLMDPGKVGVEVYGGAGSGVDPDVLKMIDILVNKLGGSAPLASLVDLLSLSGVPTHAVSIAKSMGLIWLERRGVTTRVMATTLGFSIANQAR</sequence>